<dbReference type="CDD" id="cd03788">
    <property type="entry name" value="GT20_TPS"/>
    <property type="match status" value="1"/>
</dbReference>
<protein>
    <submittedName>
        <fullName evidence="4">Trehalose 6-phosphate synthase, family GT20 / Trehalose 6-phosphate phosphatase</fullName>
        <ecNumber evidence="4">2.4.1.15</ecNumber>
    </submittedName>
</protein>
<gene>
    <name evidence="4" type="primary">TPS</name>
    <name evidence="4" type="ORF">Esi_0243_0024</name>
</gene>
<keyword evidence="5" id="KW-1185">Reference proteome</keyword>
<dbReference type="SUPFAM" id="SSF53756">
    <property type="entry name" value="UDP-Glycosyltransferase/glycogen phosphorylase"/>
    <property type="match status" value="1"/>
</dbReference>
<dbReference type="EMBL" id="FN648424">
    <property type="protein sequence ID" value="CBJ31301.1"/>
    <property type="molecule type" value="Genomic_DNA"/>
</dbReference>
<accession>D7FT10</accession>
<keyword evidence="4" id="KW-0328">Glycosyltransferase</keyword>
<dbReference type="Pfam" id="PF02358">
    <property type="entry name" value="Trehalose_PPase"/>
    <property type="match status" value="1"/>
</dbReference>
<keyword evidence="4" id="KW-0808">Transferase</keyword>
<dbReference type="InterPro" id="IPR013783">
    <property type="entry name" value="Ig-like_fold"/>
</dbReference>
<dbReference type="PANTHER" id="PTHR10788">
    <property type="entry name" value="TREHALOSE-6-PHOSPHATE SYNTHASE"/>
    <property type="match status" value="1"/>
</dbReference>
<comment type="similarity">
    <text evidence="2">In the C-terminal section; belongs to the trehalose phosphatase family.</text>
</comment>
<sequence length="1012" mass="112967">MFSRLNLTVECPTEFGQTVHVSGSSFLAGVSNPSLLVEMVTTPEEYPLWRTPQPIIVQRNQPHKYIYSLFEGGKFKKWEESSARVIKCDEPSVHQRDEFVGHETDISDYVNPDRQHSGLNTNPKPSSSTSLPRENVEPPPDSVLYLVCFHLPLTLKKDWKGTWQAEWNESLIAKTEDSVSTRIPTHWVGTVASNDGKEFTEADEKAITQVLRPMNCTPIFVPLSIIRGSYLGYCKQILWPAFHNVDVLDLASCRWNPHSTDPTLTWDQQNTVEWWEAFKTLNTTFADHMMRMLGERGHRNNVMWVHDYHLMLLPKLLSDREKDATQHRQTSIIFFLHIPFPTSQIFRALAHGEELLQGVLSADIVGFHAFDHARHFLNAGKRLLGLSYQSIKGGLIGVEYDRRTVMVVMSHVGIEPKLLKRHIARKDTEQAVKVIQKKHGNRVIMAGVDVCQKLSGVTLKLLAFERLLTEYPNHRDEVVLVQRCLRPSSRVEDEEHTSAEIKQLVARIQQQFGEGVIDYTEVVGNDLSAPERLALFKCARVLVLTAVREGLNLIPLEYIFARGEPESAGVVLASEFSACSSLLNGAMRINPFDVAKTAGAFAQALTMSEAERSGRRDRDLPYISSRPSALWTYQALLDMWAMKNEASVTHIEETASLANELTHEMTMTDFTPLDVDDMMAAYRHSKSRVILLDYGGSLLEKEGLGKYLKRNMSSASGRKLPQPTYDAVVKLCEDKANTVFIVSGLNDKGLMNAVGAVPGLGLAANNGLAFSWPVEVASERSWEVFDYGVDWDEVKTAALPLLQKFTAHTNGANIKMRDSGLAWSYYSTDPEWGQTQAKQLHGELEVALSAYDVKVQHLRGSLEVVPKRLHKGVVVSTILRTQKERRGCNPDFVFCVGDDASDEQMFSAVYSFLAQAGDQTGSNDEMTQAEMDNIRLYTCMVGKKPTHANFYVNDPSEVAQTLSRMAGTDKKDPADAAAAAAERQQGRGGVDGVGSSSKGGARLESFLARSLM</sequence>
<dbReference type="InterPro" id="IPR003337">
    <property type="entry name" value="Trehalose_PPase"/>
</dbReference>
<feature type="compositionally biased region" description="Basic and acidic residues" evidence="3">
    <location>
        <begin position="105"/>
        <end position="116"/>
    </location>
</feature>
<dbReference type="OMA" id="MDMEIGR"/>
<dbReference type="NCBIfam" id="TIGR00685">
    <property type="entry name" value="T6PP"/>
    <property type="match status" value="1"/>
</dbReference>
<evidence type="ECO:0000313" key="5">
    <source>
        <dbReference type="Proteomes" id="UP000002630"/>
    </source>
</evidence>
<evidence type="ECO:0000256" key="2">
    <source>
        <dbReference type="ARBA" id="ARBA00006330"/>
    </source>
</evidence>
<dbReference type="Proteomes" id="UP000002630">
    <property type="component" value="Linkage Group LG25"/>
</dbReference>
<dbReference type="InterPro" id="IPR013784">
    <property type="entry name" value="Carb-bd-like_fold"/>
</dbReference>
<dbReference type="GO" id="GO:0030246">
    <property type="term" value="F:carbohydrate binding"/>
    <property type="evidence" value="ECO:0007669"/>
    <property type="project" value="InterPro"/>
</dbReference>
<evidence type="ECO:0000256" key="3">
    <source>
        <dbReference type="SAM" id="MobiDB-lite"/>
    </source>
</evidence>
<dbReference type="Gene3D" id="2.60.40.10">
    <property type="entry name" value="Immunoglobulins"/>
    <property type="match status" value="1"/>
</dbReference>
<dbReference type="InterPro" id="IPR036412">
    <property type="entry name" value="HAD-like_sf"/>
</dbReference>
<proteinExistence type="inferred from homology"/>
<dbReference type="InterPro" id="IPR001830">
    <property type="entry name" value="Glyco_trans_20"/>
</dbReference>
<feature type="region of interest" description="Disordered" evidence="3">
    <location>
        <begin position="105"/>
        <end position="136"/>
    </location>
</feature>
<dbReference type="GO" id="GO:0004805">
    <property type="term" value="F:trehalose-phosphatase activity"/>
    <property type="evidence" value="ECO:0007669"/>
    <property type="project" value="TreeGrafter"/>
</dbReference>
<dbReference type="EC" id="2.4.1.15" evidence="4"/>
<dbReference type="FunFam" id="3.40.50.1000:FF:000052">
    <property type="entry name" value="Alpha,alpha-trehalose-phosphate synthase [UDP-forming] 6"/>
    <property type="match status" value="1"/>
</dbReference>
<dbReference type="GO" id="GO:0003825">
    <property type="term" value="F:alpha,alpha-trehalose-phosphate synthase (UDP-forming) activity"/>
    <property type="evidence" value="ECO:0007669"/>
    <property type="project" value="UniProtKB-EC"/>
</dbReference>
<dbReference type="EMBL" id="FN649750">
    <property type="protein sequence ID" value="CBJ31301.1"/>
    <property type="molecule type" value="Genomic_DNA"/>
</dbReference>
<dbReference type="SUPFAM" id="SSF56784">
    <property type="entry name" value="HAD-like"/>
    <property type="match status" value="1"/>
</dbReference>
<dbReference type="Gene3D" id="3.40.50.1000">
    <property type="entry name" value="HAD superfamily/HAD-like"/>
    <property type="match status" value="1"/>
</dbReference>
<reference evidence="4 5" key="1">
    <citation type="journal article" date="2010" name="Nature">
        <title>The Ectocarpus genome and the independent evolution of multicellularity in brown algae.</title>
        <authorList>
            <person name="Cock J.M."/>
            <person name="Sterck L."/>
            <person name="Rouze P."/>
            <person name="Scornet D."/>
            <person name="Allen A.E."/>
            <person name="Amoutzias G."/>
            <person name="Anthouard V."/>
            <person name="Artiguenave F."/>
            <person name="Aury J.M."/>
            <person name="Badger J.H."/>
            <person name="Beszteri B."/>
            <person name="Billiau K."/>
            <person name="Bonnet E."/>
            <person name="Bothwell J.H."/>
            <person name="Bowler C."/>
            <person name="Boyen C."/>
            <person name="Brownlee C."/>
            <person name="Carrano C.J."/>
            <person name="Charrier B."/>
            <person name="Cho G.Y."/>
            <person name="Coelho S.M."/>
            <person name="Collen J."/>
            <person name="Corre E."/>
            <person name="Da Silva C."/>
            <person name="Delage L."/>
            <person name="Delaroque N."/>
            <person name="Dittami S.M."/>
            <person name="Doulbeau S."/>
            <person name="Elias M."/>
            <person name="Farnham G."/>
            <person name="Gachon C.M."/>
            <person name="Gschloessl B."/>
            <person name="Heesch S."/>
            <person name="Jabbari K."/>
            <person name="Jubin C."/>
            <person name="Kawai H."/>
            <person name="Kimura K."/>
            <person name="Kloareg B."/>
            <person name="Kupper F.C."/>
            <person name="Lang D."/>
            <person name="Le Bail A."/>
            <person name="Leblanc C."/>
            <person name="Lerouge P."/>
            <person name="Lohr M."/>
            <person name="Lopez P.J."/>
            <person name="Martens C."/>
            <person name="Maumus F."/>
            <person name="Michel G."/>
            <person name="Miranda-Saavedra D."/>
            <person name="Morales J."/>
            <person name="Moreau H."/>
            <person name="Motomura T."/>
            <person name="Nagasato C."/>
            <person name="Napoli C.A."/>
            <person name="Nelson D.R."/>
            <person name="Nyvall-Collen P."/>
            <person name="Peters A.F."/>
            <person name="Pommier C."/>
            <person name="Potin P."/>
            <person name="Poulain J."/>
            <person name="Quesneville H."/>
            <person name="Read B."/>
            <person name="Rensing S.A."/>
            <person name="Ritter A."/>
            <person name="Rousvoal S."/>
            <person name="Samanta M."/>
            <person name="Samson G."/>
            <person name="Schroeder D.C."/>
            <person name="Segurens B."/>
            <person name="Strittmatter M."/>
            <person name="Tonon T."/>
            <person name="Tregear J.W."/>
            <person name="Valentin K."/>
            <person name="von Dassow P."/>
            <person name="Yamagishi T."/>
            <person name="Van de Peer Y."/>
            <person name="Wincker P."/>
        </authorList>
    </citation>
    <scope>NUCLEOTIDE SEQUENCE [LARGE SCALE GENOMIC DNA]</scope>
    <source>
        <strain evidence="5">Ec32 / CCAP1310/4</strain>
    </source>
</reference>
<dbReference type="PANTHER" id="PTHR10788:SF109">
    <property type="entry name" value="CBM20 DOMAIN-CONTAINING PROTEIN"/>
    <property type="match status" value="1"/>
</dbReference>
<organism evidence="4 5">
    <name type="scientific">Ectocarpus siliculosus</name>
    <name type="common">Brown alga</name>
    <name type="synonym">Conferva siliculosa</name>
    <dbReference type="NCBI Taxonomy" id="2880"/>
    <lineage>
        <taxon>Eukaryota</taxon>
        <taxon>Sar</taxon>
        <taxon>Stramenopiles</taxon>
        <taxon>Ochrophyta</taxon>
        <taxon>PX clade</taxon>
        <taxon>Phaeophyceae</taxon>
        <taxon>Ectocarpales</taxon>
        <taxon>Ectocarpaceae</taxon>
        <taxon>Ectocarpus</taxon>
    </lineage>
</organism>
<name>D7FT10_ECTSI</name>
<feature type="compositionally biased region" description="Polar residues" evidence="3">
    <location>
        <begin position="117"/>
        <end position="132"/>
    </location>
</feature>
<dbReference type="Pfam" id="PF00982">
    <property type="entry name" value="Glyco_transf_20"/>
    <property type="match status" value="1"/>
</dbReference>
<dbReference type="InterPro" id="IPR023214">
    <property type="entry name" value="HAD_sf"/>
</dbReference>
<dbReference type="AlphaFoldDB" id="D7FT10"/>
<dbReference type="STRING" id="2880.D7FT10"/>
<dbReference type="GO" id="GO:0005992">
    <property type="term" value="P:trehalose biosynthetic process"/>
    <property type="evidence" value="ECO:0007669"/>
    <property type="project" value="InterPro"/>
</dbReference>
<dbReference type="GO" id="GO:0005829">
    <property type="term" value="C:cytosol"/>
    <property type="evidence" value="ECO:0007669"/>
    <property type="project" value="TreeGrafter"/>
</dbReference>
<evidence type="ECO:0000313" key="4">
    <source>
        <dbReference type="EMBL" id="CBJ31301.1"/>
    </source>
</evidence>
<comment type="similarity">
    <text evidence="1">In the N-terminal section; belongs to the glycosyltransferase 20 family.</text>
</comment>
<dbReference type="InParanoid" id="D7FT10"/>
<dbReference type="SUPFAM" id="SSF49452">
    <property type="entry name" value="Starch-binding domain-like"/>
    <property type="match status" value="1"/>
</dbReference>
<dbReference type="Gene3D" id="3.40.50.2000">
    <property type="entry name" value="Glycogen Phosphorylase B"/>
    <property type="match status" value="2"/>
</dbReference>
<dbReference type="OrthoDB" id="755951at2759"/>
<evidence type="ECO:0000256" key="1">
    <source>
        <dbReference type="ARBA" id="ARBA00005409"/>
    </source>
</evidence>